<comment type="catalytic activity">
    <reaction evidence="7">
        <text>(R)-2-hydroxyglutarate + NAD(+) = 2-oxoglutarate + NADH + H(+)</text>
        <dbReference type="Rhea" id="RHEA:49612"/>
        <dbReference type="ChEBI" id="CHEBI:15378"/>
        <dbReference type="ChEBI" id="CHEBI:15801"/>
        <dbReference type="ChEBI" id="CHEBI:16810"/>
        <dbReference type="ChEBI" id="CHEBI:57540"/>
        <dbReference type="ChEBI" id="CHEBI:57945"/>
        <dbReference type="EC" id="1.1.1.399"/>
    </reaction>
</comment>
<proteinExistence type="inferred from homology"/>
<dbReference type="InterPro" id="IPR002912">
    <property type="entry name" value="ACT_dom"/>
</dbReference>
<feature type="domain" description="ACT" evidence="10">
    <location>
        <begin position="460"/>
        <end position="534"/>
    </location>
</feature>
<evidence type="ECO:0000256" key="2">
    <source>
        <dbReference type="ARBA" id="ARBA00005216"/>
    </source>
</evidence>
<dbReference type="InterPro" id="IPR029752">
    <property type="entry name" value="D-isomer_DH_CS1"/>
</dbReference>
<dbReference type="EC" id="1.1.1.95" evidence="9"/>
<dbReference type="PANTHER" id="PTHR42938">
    <property type="entry name" value="FORMATE DEHYDROGENASE 1"/>
    <property type="match status" value="1"/>
</dbReference>
<organism evidence="11 12">
    <name type="scientific">Kribbella hippodromi</name>
    <dbReference type="NCBI Taxonomy" id="434347"/>
    <lineage>
        <taxon>Bacteria</taxon>
        <taxon>Bacillati</taxon>
        <taxon>Actinomycetota</taxon>
        <taxon>Actinomycetes</taxon>
        <taxon>Propionibacteriales</taxon>
        <taxon>Kribbellaceae</taxon>
        <taxon>Kribbella</taxon>
    </lineage>
</organism>
<dbReference type="Pfam" id="PF02826">
    <property type="entry name" value="2-Hacid_dh_C"/>
    <property type="match status" value="1"/>
</dbReference>
<keyword evidence="6 9" id="KW-0520">NAD</keyword>
<dbReference type="Pfam" id="PF01842">
    <property type="entry name" value="ACT"/>
    <property type="match status" value="1"/>
</dbReference>
<keyword evidence="9" id="KW-0028">Amino-acid biosynthesis</keyword>
<evidence type="ECO:0000313" key="12">
    <source>
        <dbReference type="Proteomes" id="UP001501705"/>
    </source>
</evidence>
<dbReference type="RefSeq" id="WP_344232469.1">
    <property type="nucleotide sequence ID" value="NZ_BAAAPH010000003.1"/>
</dbReference>
<dbReference type="NCBIfam" id="TIGR01327">
    <property type="entry name" value="PGDH"/>
    <property type="match status" value="1"/>
</dbReference>
<dbReference type="Gene3D" id="3.30.1330.90">
    <property type="entry name" value="D-3-phosphoglycerate dehydrogenase, domain 3"/>
    <property type="match status" value="1"/>
</dbReference>
<keyword evidence="5 9" id="KW-0560">Oxidoreductase</keyword>
<dbReference type="Pfam" id="PF19304">
    <property type="entry name" value="PGDH_inter"/>
    <property type="match status" value="1"/>
</dbReference>
<dbReference type="Gene3D" id="3.40.50.720">
    <property type="entry name" value="NAD(P)-binding Rossmann-like Domain"/>
    <property type="match status" value="2"/>
</dbReference>
<evidence type="ECO:0000256" key="7">
    <source>
        <dbReference type="ARBA" id="ARBA00048126"/>
    </source>
</evidence>
<evidence type="ECO:0000256" key="9">
    <source>
        <dbReference type="RuleBase" id="RU363003"/>
    </source>
</evidence>
<dbReference type="InterPro" id="IPR045626">
    <property type="entry name" value="PGDH_ASB_dom"/>
</dbReference>
<evidence type="ECO:0000256" key="5">
    <source>
        <dbReference type="ARBA" id="ARBA00023002"/>
    </source>
</evidence>
<protein>
    <recommendedName>
        <fullName evidence="4 9">D-3-phosphoglycerate dehydrogenase</fullName>
        <ecNumber evidence="9">1.1.1.95</ecNumber>
    </recommendedName>
</protein>
<dbReference type="InterPro" id="IPR029009">
    <property type="entry name" value="ASB_dom_sf"/>
</dbReference>
<accession>A0ABP4NBU9</accession>
<dbReference type="SUPFAM" id="SSF55021">
    <property type="entry name" value="ACT-like"/>
    <property type="match status" value="1"/>
</dbReference>
<keyword evidence="12" id="KW-1185">Reference proteome</keyword>
<dbReference type="InterPro" id="IPR006236">
    <property type="entry name" value="PGDH"/>
</dbReference>
<dbReference type="PROSITE" id="PS00065">
    <property type="entry name" value="D_2_HYDROXYACID_DH_1"/>
    <property type="match status" value="1"/>
</dbReference>
<reference evidence="12" key="1">
    <citation type="journal article" date="2019" name="Int. J. Syst. Evol. Microbiol.">
        <title>The Global Catalogue of Microorganisms (GCM) 10K type strain sequencing project: providing services to taxonomists for standard genome sequencing and annotation.</title>
        <authorList>
            <consortium name="The Broad Institute Genomics Platform"/>
            <consortium name="The Broad Institute Genome Sequencing Center for Infectious Disease"/>
            <person name="Wu L."/>
            <person name="Ma J."/>
        </authorList>
    </citation>
    <scope>NUCLEOTIDE SEQUENCE [LARGE SCALE GENOMIC DNA]</scope>
    <source>
        <strain evidence="12">JCM 15572</strain>
    </source>
</reference>
<dbReference type="InterPro" id="IPR036291">
    <property type="entry name" value="NAD(P)-bd_dom_sf"/>
</dbReference>
<dbReference type="InterPro" id="IPR006139">
    <property type="entry name" value="D-isomer_2_OHA_DH_cat_dom"/>
</dbReference>
<dbReference type="CDD" id="cd12173">
    <property type="entry name" value="PGDH_4"/>
    <property type="match status" value="1"/>
</dbReference>
<dbReference type="EMBL" id="BAAAPH010000003">
    <property type="protein sequence ID" value="GAA1558020.1"/>
    <property type="molecule type" value="Genomic_DNA"/>
</dbReference>
<keyword evidence="9" id="KW-0718">Serine biosynthesis</keyword>
<evidence type="ECO:0000256" key="1">
    <source>
        <dbReference type="ARBA" id="ARBA00003800"/>
    </source>
</evidence>
<evidence type="ECO:0000256" key="4">
    <source>
        <dbReference type="ARBA" id="ARBA00021582"/>
    </source>
</evidence>
<comment type="similarity">
    <text evidence="3 9">Belongs to the D-isomer specific 2-hydroxyacid dehydrogenase family.</text>
</comment>
<sequence length="534" mass="55865">MSLTDVTRPVVLIAEELSPATVEALGPDFEIRHANGADRAELIPAIADVDAILIRSATKVDAEALAAAKKLKVVARAGVGLDNVDVKAATQAGVMVVNAPTSNITSAAELAVALLLASARRVPAANESLKKGEWKRSKYSGVELFEKTVGIVGLGKIGVLVAQRLAAFGMNVIAYDPYVQAGRAAQMGVRLASLDELLAASDFISVHLPKTPETIGLIGDEQLHKVKPEVIIVNAARGGIVDEQALYSALKEGRVAGAGLDVFASEPCTDSPLFEFENVVVTPHLGASTEEAQEKAGIAVAKSVRLALSGELVPDAVNVQGGVIAEDVRPGIALTEKLGRIFTALAGGVAQQLDVEVRGEITQYDVKVLELAALKGVFADVVEDNVSYVNAPLLAAERGLEVRLVTDHDSPEHRNLITLRGTLADGVQVSVSGTLVGVRQSERLVEIDGFDVEIELAAHLAFLTYEDRPGAVGQIGRILGDADVNIAGMQVSRDRKGGKALVALSVDSKIEPAVLDDITGAVQAATARTVDLEA</sequence>
<dbReference type="InterPro" id="IPR006140">
    <property type="entry name" value="D-isomer_DH_NAD-bd"/>
</dbReference>
<comment type="function">
    <text evidence="1">Catalyzes the reversible oxidation of 3-phospho-D-glycerate to 3-phosphonooxypyruvate, the first step of the phosphorylated L-serine biosynthesis pathway. Also catalyzes the reversible oxidation of 2-hydroxyglutarate to 2-oxoglutarate.</text>
</comment>
<dbReference type="Proteomes" id="UP001501705">
    <property type="component" value="Unassembled WGS sequence"/>
</dbReference>
<dbReference type="Gene3D" id="3.30.70.260">
    <property type="match status" value="1"/>
</dbReference>
<evidence type="ECO:0000256" key="6">
    <source>
        <dbReference type="ARBA" id="ARBA00023027"/>
    </source>
</evidence>
<dbReference type="InterPro" id="IPR029753">
    <property type="entry name" value="D-isomer_DH_CS"/>
</dbReference>
<evidence type="ECO:0000259" key="10">
    <source>
        <dbReference type="PROSITE" id="PS51671"/>
    </source>
</evidence>
<name>A0ABP4NBU9_9ACTN</name>
<evidence type="ECO:0000256" key="8">
    <source>
        <dbReference type="ARBA" id="ARBA00048731"/>
    </source>
</evidence>
<dbReference type="SUPFAM" id="SSF143548">
    <property type="entry name" value="Serine metabolism enzymes domain"/>
    <property type="match status" value="1"/>
</dbReference>
<comment type="caution">
    <text evidence="11">The sequence shown here is derived from an EMBL/GenBank/DDBJ whole genome shotgun (WGS) entry which is preliminary data.</text>
</comment>
<dbReference type="SUPFAM" id="SSF51735">
    <property type="entry name" value="NAD(P)-binding Rossmann-fold domains"/>
    <property type="match status" value="1"/>
</dbReference>
<dbReference type="PANTHER" id="PTHR42938:SF47">
    <property type="entry name" value="HYDROXYPYRUVATE REDUCTASE"/>
    <property type="match status" value="1"/>
</dbReference>
<comment type="pathway">
    <text evidence="2 9">Amino-acid biosynthesis; L-serine biosynthesis; L-serine from 3-phospho-D-glycerate: step 1/3.</text>
</comment>
<gene>
    <name evidence="11" type="primary">serA</name>
    <name evidence="11" type="ORF">GCM10009804_13510</name>
</gene>
<dbReference type="Pfam" id="PF00389">
    <property type="entry name" value="2-Hacid_dh"/>
    <property type="match status" value="1"/>
</dbReference>
<dbReference type="PROSITE" id="PS00670">
    <property type="entry name" value="D_2_HYDROXYACID_DH_2"/>
    <property type="match status" value="1"/>
</dbReference>
<evidence type="ECO:0000313" key="11">
    <source>
        <dbReference type="EMBL" id="GAA1558020.1"/>
    </source>
</evidence>
<dbReference type="CDD" id="cd04902">
    <property type="entry name" value="ACT_3PGDH-xct"/>
    <property type="match status" value="1"/>
</dbReference>
<dbReference type="SUPFAM" id="SSF52283">
    <property type="entry name" value="Formate/glycerate dehydrogenase catalytic domain-like"/>
    <property type="match status" value="1"/>
</dbReference>
<comment type="catalytic activity">
    <reaction evidence="8 9">
        <text>(2R)-3-phosphoglycerate + NAD(+) = 3-phosphooxypyruvate + NADH + H(+)</text>
        <dbReference type="Rhea" id="RHEA:12641"/>
        <dbReference type="ChEBI" id="CHEBI:15378"/>
        <dbReference type="ChEBI" id="CHEBI:18110"/>
        <dbReference type="ChEBI" id="CHEBI:57540"/>
        <dbReference type="ChEBI" id="CHEBI:57945"/>
        <dbReference type="ChEBI" id="CHEBI:58272"/>
        <dbReference type="EC" id="1.1.1.95"/>
    </reaction>
</comment>
<dbReference type="InterPro" id="IPR045865">
    <property type="entry name" value="ACT-like_dom_sf"/>
</dbReference>
<evidence type="ECO:0000256" key="3">
    <source>
        <dbReference type="ARBA" id="ARBA00005854"/>
    </source>
</evidence>
<dbReference type="PROSITE" id="PS51671">
    <property type="entry name" value="ACT"/>
    <property type="match status" value="1"/>
</dbReference>